<dbReference type="Proteomes" id="UP000054107">
    <property type="component" value="Unassembled WGS sequence"/>
</dbReference>
<feature type="non-terminal residue" evidence="2">
    <location>
        <position position="249"/>
    </location>
</feature>
<proteinExistence type="predicted"/>
<protein>
    <recommendedName>
        <fullName evidence="4">Endonuclease/exonuclease/phosphatase domain-containing protein</fullName>
    </recommendedName>
</protein>
<evidence type="ECO:0008006" key="4">
    <source>
        <dbReference type="Google" id="ProtNLM"/>
    </source>
</evidence>
<organism evidence="2 3">
    <name type="scientific">Parasitella parasitica</name>
    <dbReference type="NCBI Taxonomy" id="35722"/>
    <lineage>
        <taxon>Eukaryota</taxon>
        <taxon>Fungi</taxon>
        <taxon>Fungi incertae sedis</taxon>
        <taxon>Mucoromycota</taxon>
        <taxon>Mucoromycotina</taxon>
        <taxon>Mucoromycetes</taxon>
        <taxon>Mucorales</taxon>
        <taxon>Mucorineae</taxon>
        <taxon>Mucoraceae</taxon>
        <taxon>Parasitella</taxon>
    </lineage>
</organism>
<gene>
    <name evidence="2" type="primary">PARPA_03018.1 scaffold 6065</name>
</gene>
<keyword evidence="3" id="KW-1185">Reference proteome</keyword>
<feature type="compositionally biased region" description="Basic and acidic residues" evidence="1">
    <location>
        <begin position="58"/>
        <end position="68"/>
    </location>
</feature>
<feature type="region of interest" description="Disordered" evidence="1">
    <location>
        <begin position="43"/>
        <end position="87"/>
    </location>
</feature>
<dbReference type="OrthoDB" id="2207350at2759"/>
<dbReference type="InterPro" id="IPR036691">
    <property type="entry name" value="Endo/exonu/phosph_ase_sf"/>
</dbReference>
<dbReference type="AlphaFoldDB" id="A0A0B7N2A6"/>
<sequence>MDSDNDEDIDIDMDKAEKEAAASSQTVEEVVQRMKLQIRIQRRKIRQQAKGSKAMGNKARDKAKEKAMDNVLRPRPGGISSKVKGTTIHSSLNNPRLSDSFIRYLRGQDLDIFACQETNIPSLHFDDRIAMLDMKLQSYQSIWTSKCGLFNFNRNMNMEKIHISDDDRIILAKLTVPAEPDLLPIYVLNIYAPADSPQSRTTFYNKLLDYIKSLDSYGDILDRLILAGDFNFQYDLRLPNNAPHKRPAA</sequence>
<name>A0A0B7N2A6_9FUNG</name>
<dbReference type="STRING" id="35722.A0A0B7N2A6"/>
<evidence type="ECO:0000256" key="1">
    <source>
        <dbReference type="SAM" id="MobiDB-lite"/>
    </source>
</evidence>
<dbReference type="EMBL" id="LN721650">
    <property type="protein sequence ID" value="CEP09518.1"/>
    <property type="molecule type" value="Genomic_DNA"/>
</dbReference>
<reference evidence="2 3" key="1">
    <citation type="submission" date="2014-09" db="EMBL/GenBank/DDBJ databases">
        <authorList>
            <person name="Ellenberger Sabrina"/>
        </authorList>
    </citation>
    <scope>NUCLEOTIDE SEQUENCE [LARGE SCALE GENOMIC DNA]</scope>
    <source>
        <strain evidence="2 3">CBS 412.66</strain>
    </source>
</reference>
<accession>A0A0B7N2A6</accession>
<evidence type="ECO:0000313" key="3">
    <source>
        <dbReference type="Proteomes" id="UP000054107"/>
    </source>
</evidence>
<dbReference type="SUPFAM" id="SSF56219">
    <property type="entry name" value="DNase I-like"/>
    <property type="match status" value="1"/>
</dbReference>
<dbReference type="Gene3D" id="3.60.10.10">
    <property type="entry name" value="Endonuclease/exonuclease/phosphatase"/>
    <property type="match status" value="1"/>
</dbReference>
<evidence type="ECO:0000313" key="2">
    <source>
        <dbReference type="EMBL" id="CEP09518.1"/>
    </source>
</evidence>